<dbReference type="EMBL" id="CP008726">
    <property type="protein sequence ID" value="AIO66020.1"/>
    <property type="molecule type" value="Genomic_DNA"/>
</dbReference>
<accession>A0AAI8FMN7</accession>
<protein>
    <submittedName>
        <fullName evidence="2">Uncharacterized protein</fullName>
    </submittedName>
</protein>
<proteinExistence type="predicted"/>
<evidence type="ECO:0000313" key="2">
    <source>
        <dbReference type="EMBL" id="AIO66020.1"/>
    </source>
</evidence>
<gene>
    <name evidence="2" type="ORF">DM82_1241</name>
</gene>
<feature type="region of interest" description="Disordered" evidence="1">
    <location>
        <begin position="1"/>
        <end position="20"/>
    </location>
</feature>
<feature type="region of interest" description="Disordered" evidence="1">
    <location>
        <begin position="102"/>
        <end position="187"/>
    </location>
</feature>
<dbReference type="KEGG" id="bok:DM82_1241"/>
<evidence type="ECO:0000313" key="3">
    <source>
        <dbReference type="Proteomes" id="UP000029424"/>
    </source>
</evidence>
<keyword evidence="3" id="KW-1185">Reference proteome</keyword>
<sequence>MRARRVRRTGREASPQRGTHRFARHRTAVPLRRFHCLDFRCTDDDPRDATPVRLAASTAPYCPLAPRSRAAAGSVAQINKSLDLATRDVLAWTSCLSAARHRRKARDAFSPRSLPPDRFPRRPRRRSNARMHASRPVSAPSNAIVPPGSHPAGKRGNRIDSTAAEAAPTNHIRRPSRLSGSNGGRGRYPTESAGLFVRCPSANVSLRSFPTGKRLRAHEIGNFLIS</sequence>
<organism evidence="2 3">
    <name type="scientific">Burkholderia oklahomensis</name>
    <dbReference type="NCBI Taxonomy" id="342113"/>
    <lineage>
        <taxon>Bacteria</taxon>
        <taxon>Pseudomonadati</taxon>
        <taxon>Pseudomonadota</taxon>
        <taxon>Betaproteobacteria</taxon>
        <taxon>Burkholderiales</taxon>
        <taxon>Burkholderiaceae</taxon>
        <taxon>Burkholderia</taxon>
        <taxon>pseudomallei group</taxon>
    </lineage>
</organism>
<reference evidence="2 3" key="1">
    <citation type="submission" date="2014-06" db="EMBL/GenBank/DDBJ databases">
        <authorList>
            <person name="Bishop-Lilly K.A."/>
            <person name="Broomall S.M."/>
            <person name="Chain P.S."/>
            <person name="Chertkov O."/>
            <person name="Coyne S.R."/>
            <person name="Daligault H.E."/>
            <person name="Davenport K.W."/>
            <person name="Erkkila T."/>
            <person name="Frey K.G."/>
            <person name="Gibbons H.S."/>
            <person name="Gu W."/>
            <person name="Jaissle J."/>
            <person name="Johnson S.L."/>
            <person name="Koroleva G.I."/>
            <person name="Ladner J.T."/>
            <person name="Lo C.-C."/>
            <person name="Minogue T.D."/>
            <person name="Munk C."/>
            <person name="Palacios G.F."/>
            <person name="Redden C.L."/>
            <person name="Rosenzweig C.N."/>
            <person name="Scholz M.B."/>
            <person name="Teshima H."/>
            <person name="Xu Y."/>
        </authorList>
    </citation>
    <scope>NUCLEOTIDE SEQUENCE [LARGE SCALE GENOMIC DNA]</scope>
    <source>
        <strain evidence="2 3">EO147</strain>
    </source>
</reference>
<dbReference type="AlphaFoldDB" id="A0AAI8FMN7"/>
<name>A0AAI8FMN7_9BURK</name>
<dbReference type="Proteomes" id="UP000029424">
    <property type="component" value="Chromosome 1"/>
</dbReference>
<feature type="compositionally biased region" description="Basic residues" evidence="1">
    <location>
        <begin position="121"/>
        <end position="133"/>
    </location>
</feature>
<evidence type="ECO:0000256" key="1">
    <source>
        <dbReference type="SAM" id="MobiDB-lite"/>
    </source>
</evidence>